<feature type="chain" id="PRO_5045843362" evidence="1">
    <location>
        <begin position="30"/>
        <end position="1934"/>
    </location>
</feature>
<evidence type="ECO:0000313" key="3">
    <source>
        <dbReference type="EMBL" id="MDT0675638.1"/>
    </source>
</evidence>
<proteinExistence type="predicted"/>
<evidence type="ECO:0000256" key="1">
    <source>
        <dbReference type="SAM" id="SignalP"/>
    </source>
</evidence>
<feature type="signal peptide" evidence="1">
    <location>
        <begin position="1"/>
        <end position="29"/>
    </location>
</feature>
<dbReference type="EMBL" id="JAVRHK010000002">
    <property type="protein sequence ID" value="MDT0675638.1"/>
    <property type="molecule type" value="Genomic_DNA"/>
</dbReference>
<dbReference type="InterPro" id="IPR044023">
    <property type="entry name" value="Ig_7"/>
</dbReference>
<dbReference type="InterPro" id="IPR026341">
    <property type="entry name" value="T9SS_type_B"/>
</dbReference>
<comment type="caution">
    <text evidence="3">The sequence shown here is derived from an EMBL/GenBank/DDBJ whole genome shotgun (WGS) entry which is preliminary data.</text>
</comment>
<dbReference type="RefSeq" id="WP_311502041.1">
    <property type="nucleotide sequence ID" value="NZ_JAVRHK010000002.1"/>
</dbReference>
<dbReference type="Proteomes" id="UP001262582">
    <property type="component" value="Unassembled WGS sequence"/>
</dbReference>
<accession>A0ABU3D281</accession>
<organism evidence="3 4">
    <name type="scientific">Autumnicola musiva</name>
    <dbReference type="NCBI Taxonomy" id="3075589"/>
    <lineage>
        <taxon>Bacteria</taxon>
        <taxon>Pseudomonadati</taxon>
        <taxon>Bacteroidota</taxon>
        <taxon>Flavobacteriia</taxon>
        <taxon>Flavobacteriales</taxon>
        <taxon>Flavobacteriaceae</taxon>
        <taxon>Autumnicola</taxon>
    </lineage>
</organism>
<gene>
    <name evidence="3" type="ORF">RM539_03460</name>
</gene>
<reference evidence="3 4" key="1">
    <citation type="submission" date="2023-09" db="EMBL/GenBank/DDBJ databases">
        <authorList>
            <person name="Rey-Velasco X."/>
        </authorList>
    </citation>
    <scope>NUCLEOTIDE SEQUENCE [LARGE SCALE GENOMIC DNA]</scope>
    <source>
        <strain evidence="3 4">F117</strain>
    </source>
</reference>
<feature type="domain" description="Ig-like" evidence="2">
    <location>
        <begin position="1758"/>
        <end position="1834"/>
    </location>
</feature>
<keyword evidence="1" id="KW-0732">Signal</keyword>
<dbReference type="NCBIfam" id="TIGR04131">
    <property type="entry name" value="Bac_Flav_CTERM"/>
    <property type="match status" value="1"/>
</dbReference>
<name>A0ABU3D281_9FLAO</name>
<protein>
    <submittedName>
        <fullName evidence="3">Gliding motility-associated C-terminal domain-containing protein</fullName>
    </submittedName>
</protein>
<evidence type="ECO:0000313" key="4">
    <source>
        <dbReference type="Proteomes" id="UP001262582"/>
    </source>
</evidence>
<keyword evidence="4" id="KW-1185">Reference proteome</keyword>
<sequence>MHNFTLGKKWNYLSIFTFILFIGSFPSFGQTCPTEDGTDNTQEFCYLDTVSQITSDGSETAVYQTSDNLNDTQPIPGDEVLTDGATYFVGTTSGDCERVPVSVTVNTVPAPTNTIFPNSNSFSISPCSATNFTADDLAGYFAATESGYEVEVYATEFGDATAEGELVPGASYFIGQTPSSGAGCPSIRAAVGYDPNDPDAPVAEATQIFCEGSTVADLEATATYPNTQAIRWYRSETANSPLPEETVLLDGETYYASQVVNDRDSPFPPCESEERTAVLVELDEIDAGEQVGDGQYCLSEIQDRLADGATPEQLFLGLLAPEVPTDGTFADDSIAEISAAFNNNPIQTFTTTYTITNDLGCTDSVVLSITVSEDANAGEDTSLELCQSQIEEIIQLALTDPDAAQALLIEQIGEDVDTDGEFNNSSVQEIATQYFIAVQNNDFPFTASTTYTVGAGTECEDSSEINITVTEGLDSIDPITSILCVSEVEPGLDAAGVEAYYTGLIADLPQGGTFNPTPAELLADYQSNPIGTFTTTYTVPGGDEDCGGSVEVSVIINPLEDANAGEIADQTVCFSNDDIVLSSLLSDDASTGGTFSDENGEIEDGTFSPSTRGEGTYTLTYTVDDSAECTTEGTEATATFTITVTEGLDSIDPITSILCVSEVEPGLDAAGVEAYYTGLIADLPQGGTFNPTPAELLADYQSNPIGTFTTTYTVPGGDEDCGGSVEVSVTINPLEDANAGDIADQTVCFSNEDIVLSSLLSDDASTTGTFSDENGEIENGVFSPSTRGEGTYTITYSVDDSAECTTEGTEDTATFTITVTDGIDAIDPITSTLCISEVEPGLDAEGVEAYYTGLIADLPQGGTFNPTPAELLADYQSNPIGTFTTTYTVPGGDEDCGGSVEVSVTINPLEDANAGDIADQTVCFSNEDIVLSSLLNDDATTGGTFSDENGEIEDGTFSPSTRGEGTYTITYSVDDSAECTTEGTEDTATFTITVTEGLDSIDPITSILCVSEVEPGLDAAGVEAYYTGLIADLPQGGTFNPTPAELLADYQSNPIGTFTTTYTVPGGDEDCGGSVEVSVTINPLEDANAGDIADQTICLTQGIVDLSDYLTADATTGGTFSGDNVADGQFDPSTGVGEYTITYTVDDSADCVTEGTQDSTSFTITVTPTEDAEAGDIADQTICLTQGIVDLSDYLTADATTGGTFSGDNVADGQFDPSTGVGEYIISYTVDDSADCVTEGTEDSTSFVITVTESLDLGEEIATTLCAADIDPNLNAEGVEEYYNGLVDNLPQGGTFDPTPAEIFADYQANPIGTFTTTYTVPGDEDCGSSVEVSVTVTPTEDAEAGDIADQTVCLTQGIVDLSDYLTATTGGTFSGDNVADGQFDPSTGVGEYTITYTVDDSADCVNEGTEDSTSFTITVIDSEDAVAEATDAQINVCTSETSYDLFTALTENSTRGGSFFLNGEAYEGSTFDATSVEEGSYNFTYTVSSEDADCIVGEATASFTINVTTEAFDAGEDVNITACSANLNSNPSTSTVRDYFIGLLEDGLATNGTFSPGIQEIRESYLDNQIGTFSTTYTVGSGDCEDSVVLTVEVFQSANAGMDMNISVCSNDGVQNLSDFISEEANQDGEFSLDGEVIADATMNPADFEAGTYTVIYTVPAISDCGEDTAEFTVTVSAPSDAPEVTDQTFCAIDAPTVADLGFTQDGLTYYSDEAMTMMVEVDDFLEAGDYYITQTLEGECESDAAVINVTINDTDAPTITLTEELCESDDLRLSDLRENINETGDITWYTSAEGDDVLSENTVLEDGTTYYAGLLTEDSECESSERLAVTVQLETCELVFPEGISPNGDSMNETWYVDGIDIDYPDHSITIFNRWGNTVYKGKASQSNAWDGTSNQSGNLGDDVLPVGVYFYVIDFNDGERAPKQGKIYLSR</sequence>
<dbReference type="Pfam" id="PF19081">
    <property type="entry name" value="Ig_7"/>
    <property type="match status" value="1"/>
</dbReference>
<evidence type="ECO:0000259" key="2">
    <source>
        <dbReference type="Pfam" id="PF19081"/>
    </source>
</evidence>
<dbReference type="Pfam" id="PF13585">
    <property type="entry name" value="CHU_C"/>
    <property type="match status" value="1"/>
</dbReference>